<comment type="caution">
    <text evidence="6">The sequence shown here is derived from an EMBL/GenBank/DDBJ whole genome shotgun (WGS) entry which is preliminary data.</text>
</comment>
<evidence type="ECO:0000256" key="3">
    <source>
        <dbReference type="ARBA" id="ARBA00023125"/>
    </source>
</evidence>
<accession>A0A330HV33</accession>
<dbReference type="EMBL" id="QMBP01000003">
    <property type="protein sequence ID" value="RAZ91502.1"/>
    <property type="molecule type" value="Genomic_DNA"/>
</dbReference>
<keyword evidence="7" id="KW-1185">Reference proteome</keyword>
<keyword evidence="3" id="KW-0238">DNA-binding</keyword>
<gene>
    <name evidence="6" type="ORF">DPM33_09555</name>
</gene>
<dbReference type="SMART" id="SM00534">
    <property type="entry name" value="MUTSac"/>
    <property type="match status" value="1"/>
</dbReference>
<dbReference type="AlphaFoldDB" id="A0A330HV33"/>
<evidence type="ECO:0000256" key="2">
    <source>
        <dbReference type="ARBA" id="ARBA00022840"/>
    </source>
</evidence>
<dbReference type="InterPro" id="IPR000432">
    <property type="entry name" value="DNA_mismatch_repair_MutS_C"/>
</dbReference>
<dbReference type="Pfam" id="PF00488">
    <property type="entry name" value="MutS_V"/>
    <property type="match status" value="1"/>
</dbReference>
<feature type="region of interest" description="Disordered" evidence="4">
    <location>
        <begin position="1"/>
        <end position="26"/>
    </location>
</feature>
<keyword evidence="2" id="KW-0067">ATP-binding</keyword>
<dbReference type="GO" id="GO:0006298">
    <property type="term" value="P:mismatch repair"/>
    <property type="evidence" value="ECO:0007669"/>
    <property type="project" value="InterPro"/>
</dbReference>
<proteinExistence type="predicted"/>
<dbReference type="GO" id="GO:0005524">
    <property type="term" value="F:ATP binding"/>
    <property type="evidence" value="ECO:0007669"/>
    <property type="project" value="UniProtKB-KW"/>
</dbReference>
<evidence type="ECO:0000313" key="6">
    <source>
        <dbReference type="EMBL" id="RAZ91502.1"/>
    </source>
</evidence>
<organism evidence="6 7">
    <name type="scientific">Mesorhizobium hawassense</name>
    <dbReference type="NCBI Taxonomy" id="1209954"/>
    <lineage>
        <taxon>Bacteria</taxon>
        <taxon>Pseudomonadati</taxon>
        <taxon>Pseudomonadota</taxon>
        <taxon>Alphaproteobacteria</taxon>
        <taxon>Hyphomicrobiales</taxon>
        <taxon>Phyllobacteriaceae</taxon>
        <taxon>Mesorhizobium</taxon>
    </lineage>
</organism>
<keyword evidence="1" id="KW-0547">Nucleotide-binding</keyword>
<evidence type="ECO:0000256" key="4">
    <source>
        <dbReference type="SAM" id="MobiDB-lite"/>
    </source>
</evidence>
<dbReference type="GO" id="GO:0140664">
    <property type="term" value="F:ATP-dependent DNA damage sensor activity"/>
    <property type="evidence" value="ECO:0007669"/>
    <property type="project" value="InterPro"/>
</dbReference>
<feature type="domain" description="DNA mismatch repair proteins mutS family" evidence="5">
    <location>
        <begin position="342"/>
        <end position="518"/>
    </location>
</feature>
<evidence type="ECO:0000259" key="5">
    <source>
        <dbReference type="SMART" id="SM00534"/>
    </source>
</evidence>
<dbReference type="SUPFAM" id="SSF52540">
    <property type="entry name" value="P-loop containing nucleoside triphosphate hydrolases"/>
    <property type="match status" value="1"/>
</dbReference>
<evidence type="ECO:0000313" key="7">
    <source>
        <dbReference type="Proteomes" id="UP000251558"/>
    </source>
</evidence>
<dbReference type="OrthoDB" id="9808166at2"/>
<evidence type="ECO:0000256" key="1">
    <source>
        <dbReference type="ARBA" id="ARBA00022741"/>
    </source>
</evidence>
<dbReference type="Gene3D" id="3.40.50.300">
    <property type="entry name" value="P-loop containing nucleotide triphosphate hydrolases"/>
    <property type="match status" value="1"/>
</dbReference>
<dbReference type="GO" id="GO:0005829">
    <property type="term" value="C:cytosol"/>
    <property type="evidence" value="ECO:0007669"/>
    <property type="project" value="TreeGrafter"/>
</dbReference>
<name>A0A330HV33_9HYPH</name>
<dbReference type="InterPro" id="IPR045076">
    <property type="entry name" value="MutS"/>
</dbReference>
<dbReference type="InterPro" id="IPR027417">
    <property type="entry name" value="P-loop_NTPase"/>
</dbReference>
<sequence>MSALQPNAQRVALHPEPGLTESILGGSPEEVDAEPACFVDLNLDQIVAAVTAGRSEYNLIPFFHAPARRAGVVRYRHEVFGDLEDEAVKQAVRQFARRMREMRETLATAAKLHYRYQKERVILDAVTAHCDAVTALGGDLSHARLQSRGLIAFRDFLAQHANSSHFQALRREAIRIKDELSNVRYCLHIKGGRIRVRKPEMEIDYSAEVEKTFDKFKRGAAKSYLAKFSDFFEMNHVEAAVLGMVAQLYPEIFQALHAFCEANATFVDPKISAFDRQVQFYLAYLEYIAPLRRDGLDFCYPEMLCGGKNVSSAGGFDLALAQKLHAENAVVVANDFHLKGPERIIVVTGPNQGGKTTFARAFGQLHYLASLGCPVPGNSARLFLFDRLFSHFEKEEDTRSLHGKLEDDLLRIHAILGQATSQSVVIMNEIFTSTTLHDALFLGQKVMEELTGLDLLAVCVTFVDELSKLNETTVSMVSTVDPKVPARRTFKVVRRPADGLSHAMAIANQHRLAYEELRERLAS</sequence>
<dbReference type="GO" id="GO:0030983">
    <property type="term" value="F:mismatched DNA binding"/>
    <property type="evidence" value="ECO:0007669"/>
    <property type="project" value="InterPro"/>
</dbReference>
<dbReference type="PANTHER" id="PTHR11361:SF34">
    <property type="entry name" value="DNA MISMATCH REPAIR PROTEIN MSH1, MITOCHONDRIAL"/>
    <property type="match status" value="1"/>
</dbReference>
<dbReference type="PANTHER" id="PTHR11361">
    <property type="entry name" value="DNA MISMATCH REPAIR PROTEIN MUTS FAMILY MEMBER"/>
    <property type="match status" value="1"/>
</dbReference>
<reference evidence="6 7" key="1">
    <citation type="submission" date="2018-07" db="EMBL/GenBank/DDBJ databases">
        <title>Diversity of Mesorhizobium strains in Brazil.</title>
        <authorList>
            <person name="Helene L.C.F."/>
            <person name="Dall'Agnol R."/>
            <person name="Delamuta J.R.M."/>
            <person name="Hungria M."/>
        </authorList>
    </citation>
    <scope>NUCLEOTIDE SEQUENCE [LARGE SCALE GENOMIC DNA]</scope>
    <source>
        <strain evidence="6 7">AC99b</strain>
    </source>
</reference>
<dbReference type="Proteomes" id="UP000251558">
    <property type="component" value="Unassembled WGS sequence"/>
</dbReference>
<protein>
    <submittedName>
        <fullName evidence="6">DNA mismatch repair protein MutS</fullName>
    </submittedName>
</protein>